<dbReference type="PANTHER" id="PTHR38693">
    <property type="entry name" value="UBIQUINONE BIOSYNTHESIS PROTEIN UBIJ"/>
    <property type="match status" value="1"/>
</dbReference>
<proteinExistence type="predicted"/>
<dbReference type="Proteomes" id="UP001201397">
    <property type="component" value="Unassembled WGS sequence"/>
</dbReference>
<accession>A0AAW5AH64</accession>
<feature type="coiled-coil region" evidence="1">
    <location>
        <begin position="159"/>
        <end position="186"/>
    </location>
</feature>
<gene>
    <name evidence="2" type="ORF">L4H06_03300</name>
</gene>
<dbReference type="PANTHER" id="PTHR38693:SF1">
    <property type="entry name" value="UBIQUINONE BIOSYNTHESIS ACCESSORY FACTOR UBIJ"/>
    <property type="match status" value="1"/>
</dbReference>
<keyword evidence="1" id="KW-0175">Coiled coil</keyword>
<evidence type="ECO:0000256" key="1">
    <source>
        <dbReference type="SAM" id="Coils"/>
    </source>
</evidence>
<name>A0AAW5AH64_9NEIS</name>
<evidence type="ECO:0000313" key="2">
    <source>
        <dbReference type="EMBL" id="MCF7529258.1"/>
    </source>
</evidence>
<dbReference type="AlphaFoldDB" id="A0AAW5AH64"/>
<dbReference type="InterPro" id="IPR038989">
    <property type="entry name" value="UbiJ"/>
</dbReference>
<organism evidence="2 3">
    <name type="scientific">Neisseria lisongii</name>
    <dbReference type="NCBI Taxonomy" id="2912188"/>
    <lineage>
        <taxon>Bacteria</taxon>
        <taxon>Pseudomonadati</taxon>
        <taxon>Pseudomonadota</taxon>
        <taxon>Betaproteobacteria</taxon>
        <taxon>Neisseriales</taxon>
        <taxon>Neisseriaceae</taxon>
        <taxon>Neisseria</taxon>
    </lineage>
</organism>
<dbReference type="EMBL" id="JAKKDL010000003">
    <property type="protein sequence ID" value="MCF7529258.1"/>
    <property type="molecule type" value="Genomic_DNA"/>
</dbReference>
<comment type="caution">
    <text evidence="2">The sequence shown here is derived from an EMBL/GenBank/DDBJ whole genome shotgun (WGS) entry which is preliminary data.</text>
</comment>
<reference evidence="2" key="1">
    <citation type="submission" date="2022-01" db="EMBL/GenBank/DDBJ databases">
        <title>Neisseria sp. ZJ104.</title>
        <authorList>
            <person name="Yang C."/>
        </authorList>
    </citation>
    <scope>NUCLEOTIDE SEQUENCE</scope>
    <source>
        <strain evidence="2">ZJ104</strain>
    </source>
</reference>
<dbReference type="RefSeq" id="WP_237092520.1">
    <property type="nucleotide sequence ID" value="NZ_JAKKDL010000003.1"/>
</dbReference>
<sequence>MSALLPIINHLIQQNPQHQRNLAEFTGKTVSFSIAGFRIQGRIGEEGFLEAAQGMADTEIIFHNSTIQKLLQNQQPGVGDIRIDGDLFLGMALLPIFSGLRYDAHADLNRLFGENAGALIAEKADAVRQTVKQIGQSIAEQIGEFSREPESPVPDVATLEAWIEEVDRLRDDVARLNARLDRLERDIWL</sequence>
<evidence type="ECO:0000313" key="3">
    <source>
        <dbReference type="Proteomes" id="UP001201397"/>
    </source>
</evidence>
<protein>
    <submittedName>
        <fullName evidence="2">SCP2 domain-containing protein</fullName>
    </submittedName>
</protein>
<dbReference type="GO" id="GO:0006744">
    <property type="term" value="P:ubiquinone biosynthetic process"/>
    <property type="evidence" value="ECO:0007669"/>
    <property type="project" value="InterPro"/>
</dbReference>